<dbReference type="SUPFAM" id="SSF58104">
    <property type="entry name" value="Methyl-accepting chemotaxis protein (MCP) signaling domain"/>
    <property type="match status" value="1"/>
</dbReference>
<dbReference type="EMBL" id="BPFH01000004">
    <property type="protein sequence ID" value="GIT95975.1"/>
    <property type="molecule type" value="Genomic_DNA"/>
</dbReference>
<evidence type="ECO:0000313" key="5">
    <source>
        <dbReference type="EMBL" id="GIT95975.1"/>
    </source>
</evidence>
<dbReference type="RefSeq" id="WP_220749453.1">
    <property type="nucleotide sequence ID" value="NZ_BPFH01000004.1"/>
</dbReference>
<dbReference type="InterPro" id="IPR004090">
    <property type="entry name" value="Chemotax_Me-accpt_rcpt"/>
</dbReference>
<keyword evidence="1 3" id="KW-0807">Transducer</keyword>
<accession>A0ABQ4NNI6</accession>
<dbReference type="PANTHER" id="PTHR32089:SF112">
    <property type="entry name" value="LYSOZYME-LIKE PROTEIN-RELATED"/>
    <property type="match status" value="1"/>
</dbReference>
<sequence length="470" mass="50486">MSASLARPVLTDSVVTPSTGLAQTVVPLGFLVFDLAGFVDDIDARTQRSQGDVATLRQAGDNISDAIQAVNAEIAELSQVAAETEAAATARISSIAENSDRFHRMAKWGTDVSRRTYDLEALLKQIVASNGEIARIARQVNILAVNASIEAARAGAAGRGFAVVAEAINDLSRKTAEAAGGISDSISSLDDWTAAMRADATEYEPDFEKGIESAAETRRTVEGIVGDMARARERIQGVETAMTSLAAGNDRAQPIYDAIETAAHATAHEVRQARKRSGKMTDACEALLQKAVEIETDGPDHRFIGIAKDVAQDVTAAMEAGLAAGRISREALFDFRYTPILGTAPQQHETPFAAFMDQTVQTIIEGALGRDPSVILCCPCDRNGYIPTHNLRFSKPQGPDPAWNNANCRNRRIFDDRTGSKAGSNRAPFLIQVYRRNMGGGEFVLMKDISVPLIVAGRHWGGLRLAYRDG</sequence>
<evidence type="ECO:0000256" key="1">
    <source>
        <dbReference type="ARBA" id="ARBA00023224"/>
    </source>
</evidence>
<evidence type="ECO:0000256" key="2">
    <source>
        <dbReference type="ARBA" id="ARBA00029447"/>
    </source>
</evidence>
<protein>
    <submittedName>
        <fullName evidence="5">Chemotaxis protein</fullName>
    </submittedName>
</protein>
<comment type="similarity">
    <text evidence="2">Belongs to the methyl-accepting chemotaxis (MCP) protein family.</text>
</comment>
<comment type="caution">
    <text evidence="5">The sequence shown here is derived from an EMBL/GenBank/DDBJ whole genome shotgun (WGS) entry which is preliminary data.</text>
</comment>
<reference evidence="5 6" key="1">
    <citation type="submission" date="2021-05" db="EMBL/GenBank/DDBJ databases">
        <title>Bacteria Genome sequencing.</title>
        <authorList>
            <person name="Takabe Y."/>
            <person name="Nakajima Y."/>
            <person name="Suzuki S."/>
            <person name="Shiozaki T."/>
        </authorList>
    </citation>
    <scope>NUCLEOTIDE SEQUENCE [LARGE SCALE GENOMIC DNA]</scope>
    <source>
        <strain evidence="5 6">AI_62</strain>
    </source>
</reference>
<dbReference type="Gene3D" id="1.10.287.950">
    <property type="entry name" value="Methyl-accepting chemotaxis protein"/>
    <property type="match status" value="1"/>
</dbReference>
<dbReference type="Proteomes" id="UP000786693">
    <property type="component" value="Unassembled WGS sequence"/>
</dbReference>
<evidence type="ECO:0000259" key="4">
    <source>
        <dbReference type="PROSITE" id="PS50111"/>
    </source>
</evidence>
<dbReference type="Pfam" id="PF00015">
    <property type="entry name" value="MCPsignal"/>
    <property type="match status" value="1"/>
</dbReference>
<dbReference type="PRINTS" id="PR00260">
    <property type="entry name" value="CHEMTRNSDUCR"/>
</dbReference>
<name>A0ABQ4NNI6_9RHOB</name>
<dbReference type="SMART" id="SM00283">
    <property type="entry name" value="MA"/>
    <property type="match status" value="1"/>
</dbReference>
<proteinExistence type="inferred from homology"/>
<dbReference type="PANTHER" id="PTHR32089">
    <property type="entry name" value="METHYL-ACCEPTING CHEMOTAXIS PROTEIN MCPB"/>
    <property type="match status" value="1"/>
</dbReference>
<gene>
    <name evidence="5" type="ORF">JANAI62_25980</name>
</gene>
<organism evidence="5 6">
    <name type="scientific">Jannaschia pagri</name>
    <dbReference type="NCBI Taxonomy" id="2829797"/>
    <lineage>
        <taxon>Bacteria</taxon>
        <taxon>Pseudomonadati</taxon>
        <taxon>Pseudomonadota</taxon>
        <taxon>Alphaproteobacteria</taxon>
        <taxon>Rhodobacterales</taxon>
        <taxon>Roseobacteraceae</taxon>
        <taxon>Jannaschia</taxon>
    </lineage>
</organism>
<dbReference type="PROSITE" id="PS50111">
    <property type="entry name" value="CHEMOTAXIS_TRANSDUC_2"/>
    <property type="match status" value="1"/>
</dbReference>
<dbReference type="InterPro" id="IPR004089">
    <property type="entry name" value="MCPsignal_dom"/>
</dbReference>
<keyword evidence="6" id="KW-1185">Reference proteome</keyword>
<evidence type="ECO:0000256" key="3">
    <source>
        <dbReference type="PROSITE-ProRule" id="PRU00284"/>
    </source>
</evidence>
<evidence type="ECO:0000313" key="6">
    <source>
        <dbReference type="Proteomes" id="UP000786693"/>
    </source>
</evidence>
<feature type="domain" description="Methyl-accepting transducer" evidence="4">
    <location>
        <begin position="34"/>
        <end position="260"/>
    </location>
</feature>